<accession>A0A2V1ECA6</accession>
<dbReference type="EMBL" id="KZ805306">
    <property type="protein sequence ID" value="PVI07010.1"/>
    <property type="molecule type" value="Genomic_DNA"/>
</dbReference>
<evidence type="ECO:0000313" key="2">
    <source>
        <dbReference type="EMBL" id="PVI07010.1"/>
    </source>
</evidence>
<dbReference type="AlphaFoldDB" id="A0A2V1ECA6"/>
<gene>
    <name evidence="2" type="ORF">DM02DRAFT_381415</name>
</gene>
<sequence>MHHHNTVQIITSHMESFALVLASITLPCRCLHLLSICCAPLPRCQLSLSVDLCSGPVPALLIHPSPNGKRVSAPCPLKHARKRNHIHPHAFIPLPITTPSTLLFTPSSLKSYRLHRGYIDFLLLWEAVHTAFSIYLRSPCTISQSTSHHTIQHYPLPNSQLLNHMSRQ</sequence>
<organism evidence="2 3">
    <name type="scientific">Periconia macrospinosa</name>
    <dbReference type="NCBI Taxonomy" id="97972"/>
    <lineage>
        <taxon>Eukaryota</taxon>
        <taxon>Fungi</taxon>
        <taxon>Dikarya</taxon>
        <taxon>Ascomycota</taxon>
        <taxon>Pezizomycotina</taxon>
        <taxon>Dothideomycetes</taxon>
        <taxon>Pleosporomycetidae</taxon>
        <taxon>Pleosporales</taxon>
        <taxon>Massarineae</taxon>
        <taxon>Periconiaceae</taxon>
        <taxon>Periconia</taxon>
    </lineage>
</organism>
<name>A0A2V1ECA6_9PLEO</name>
<evidence type="ECO:0000313" key="3">
    <source>
        <dbReference type="Proteomes" id="UP000244855"/>
    </source>
</evidence>
<protein>
    <submittedName>
        <fullName evidence="2">Uncharacterized protein</fullName>
    </submittedName>
</protein>
<reference evidence="2 3" key="1">
    <citation type="journal article" date="2018" name="Sci. Rep.">
        <title>Comparative genomics provides insights into the lifestyle and reveals functional heterogeneity of dark septate endophytic fungi.</title>
        <authorList>
            <person name="Knapp D.G."/>
            <person name="Nemeth J.B."/>
            <person name="Barry K."/>
            <person name="Hainaut M."/>
            <person name="Henrissat B."/>
            <person name="Johnson J."/>
            <person name="Kuo A."/>
            <person name="Lim J.H.P."/>
            <person name="Lipzen A."/>
            <person name="Nolan M."/>
            <person name="Ohm R.A."/>
            <person name="Tamas L."/>
            <person name="Grigoriev I.V."/>
            <person name="Spatafora J.W."/>
            <person name="Nagy L.G."/>
            <person name="Kovacs G.M."/>
        </authorList>
    </citation>
    <scope>NUCLEOTIDE SEQUENCE [LARGE SCALE GENOMIC DNA]</scope>
    <source>
        <strain evidence="2 3">DSE2036</strain>
    </source>
</reference>
<feature type="signal peptide" evidence="1">
    <location>
        <begin position="1"/>
        <end position="30"/>
    </location>
</feature>
<keyword evidence="1" id="KW-0732">Signal</keyword>
<proteinExistence type="predicted"/>
<evidence type="ECO:0000256" key="1">
    <source>
        <dbReference type="SAM" id="SignalP"/>
    </source>
</evidence>
<dbReference type="Proteomes" id="UP000244855">
    <property type="component" value="Unassembled WGS sequence"/>
</dbReference>
<feature type="chain" id="PRO_5016106699" evidence="1">
    <location>
        <begin position="31"/>
        <end position="168"/>
    </location>
</feature>
<keyword evidence="3" id="KW-1185">Reference proteome</keyword>